<organism evidence="1 2">
    <name type="scientific">Oryza sativa subsp. japonica</name>
    <name type="common">Rice</name>
    <dbReference type="NCBI Taxonomy" id="39947"/>
    <lineage>
        <taxon>Eukaryota</taxon>
        <taxon>Viridiplantae</taxon>
        <taxon>Streptophyta</taxon>
        <taxon>Embryophyta</taxon>
        <taxon>Tracheophyta</taxon>
        <taxon>Spermatophyta</taxon>
        <taxon>Magnoliopsida</taxon>
        <taxon>Liliopsida</taxon>
        <taxon>Poales</taxon>
        <taxon>Poaceae</taxon>
        <taxon>BOP clade</taxon>
        <taxon>Oryzoideae</taxon>
        <taxon>Oryzeae</taxon>
        <taxon>Oryzinae</taxon>
        <taxon>Oryza</taxon>
        <taxon>Oryza sativa</taxon>
    </lineage>
</organism>
<dbReference type="EMBL" id="AP003540">
    <property type="protein sequence ID" value="BAD68520.1"/>
    <property type="molecule type" value="Genomic_DNA"/>
</dbReference>
<accession>Q5VPV5</accession>
<protein>
    <submittedName>
        <fullName evidence="1">Uncharacterized protein</fullName>
    </submittedName>
</protein>
<dbReference type="AlphaFoldDB" id="Q5VPV5"/>
<dbReference type="Proteomes" id="UP000000763">
    <property type="component" value="Chromosome 6"/>
</dbReference>
<evidence type="ECO:0000313" key="1">
    <source>
        <dbReference type="EMBL" id="BAD68520.1"/>
    </source>
</evidence>
<reference evidence="2" key="2">
    <citation type="journal article" date="2008" name="Nucleic Acids Res.">
        <title>The rice annotation project database (RAP-DB): 2008 update.</title>
        <authorList>
            <consortium name="The rice annotation project (RAP)"/>
        </authorList>
    </citation>
    <scope>GENOME REANNOTATION</scope>
    <source>
        <strain evidence="2">cv. Nipponbare</strain>
    </source>
</reference>
<reference evidence="2" key="1">
    <citation type="journal article" date="2005" name="Nature">
        <title>The map-based sequence of the rice genome.</title>
        <authorList>
            <consortium name="International rice genome sequencing project (IRGSP)"/>
            <person name="Matsumoto T."/>
            <person name="Wu J."/>
            <person name="Kanamori H."/>
            <person name="Katayose Y."/>
            <person name="Fujisawa M."/>
            <person name="Namiki N."/>
            <person name="Mizuno H."/>
            <person name="Yamamoto K."/>
            <person name="Antonio B.A."/>
            <person name="Baba T."/>
            <person name="Sakata K."/>
            <person name="Nagamura Y."/>
            <person name="Aoki H."/>
            <person name="Arikawa K."/>
            <person name="Arita K."/>
            <person name="Bito T."/>
            <person name="Chiden Y."/>
            <person name="Fujitsuka N."/>
            <person name="Fukunaka R."/>
            <person name="Hamada M."/>
            <person name="Harada C."/>
            <person name="Hayashi A."/>
            <person name="Hijishita S."/>
            <person name="Honda M."/>
            <person name="Hosokawa S."/>
            <person name="Ichikawa Y."/>
            <person name="Idonuma A."/>
            <person name="Iijima M."/>
            <person name="Ikeda M."/>
            <person name="Ikeno M."/>
            <person name="Ito K."/>
            <person name="Ito S."/>
            <person name="Ito T."/>
            <person name="Ito Y."/>
            <person name="Ito Y."/>
            <person name="Iwabuchi A."/>
            <person name="Kamiya K."/>
            <person name="Karasawa W."/>
            <person name="Kurita K."/>
            <person name="Katagiri S."/>
            <person name="Kikuta A."/>
            <person name="Kobayashi H."/>
            <person name="Kobayashi N."/>
            <person name="Machita K."/>
            <person name="Maehara T."/>
            <person name="Masukawa M."/>
            <person name="Mizubayashi T."/>
            <person name="Mukai Y."/>
            <person name="Nagasaki H."/>
            <person name="Nagata Y."/>
            <person name="Naito S."/>
            <person name="Nakashima M."/>
            <person name="Nakama Y."/>
            <person name="Nakamichi Y."/>
            <person name="Nakamura M."/>
            <person name="Meguro A."/>
            <person name="Negishi M."/>
            <person name="Ohta I."/>
            <person name="Ohta T."/>
            <person name="Okamoto M."/>
            <person name="Ono N."/>
            <person name="Saji S."/>
            <person name="Sakaguchi M."/>
            <person name="Sakai K."/>
            <person name="Shibata M."/>
            <person name="Shimokawa T."/>
            <person name="Song J."/>
            <person name="Takazaki Y."/>
            <person name="Terasawa K."/>
            <person name="Tsugane M."/>
            <person name="Tsuji K."/>
            <person name="Ueda S."/>
            <person name="Waki K."/>
            <person name="Yamagata H."/>
            <person name="Yamamoto M."/>
            <person name="Yamamoto S."/>
            <person name="Yamane H."/>
            <person name="Yoshiki S."/>
            <person name="Yoshihara R."/>
            <person name="Yukawa K."/>
            <person name="Zhong H."/>
            <person name="Yano M."/>
            <person name="Yuan Q."/>
            <person name="Ouyang S."/>
            <person name="Liu J."/>
            <person name="Jones K.M."/>
            <person name="Gansberger K."/>
            <person name="Moffat K."/>
            <person name="Hill J."/>
            <person name="Bera J."/>
            <person name="Fadrosh D."/>
            <person name="Jin S."/>
            <person name="Johri S."/>
            <person name="Kim M."/>
            <person name="Overton L."/>
            <person name="Reardon M."/>
            <person name="Tsitrin T."/>
            <person name="Vuong H."/>
            <person name="Weaver B."/>
            <person name="Ciecko A."/>
            <person name="Tallon L."/>
            <person name="Jackson J."/>
            <person name="Pai G."/>
            <person name="Aken S.V."/>
            <person name="Utterback T."/>
            <person name="Reidmuller S."/>
            <person name="Feldblyum T."/>
            <person name="Hsiao J."/>
            <person name="Zismann V."/>
            <person name="Iobst S."/>
            <person name="de Vazeille A.R."/>
            <person name="Buell C.R."/>
            <person name="Ying K."/>
            <person name="Li Y."/>
            <person name="Lu T."/>
            <person name="Huang Y."/>
            <person name="Zhao Q."/>
            <person name="Feng Q."/>
            <person name="Zhang L."/>
            <person name="Zhu J."/>
            <person name="Weng Q."/>
            <person name="Mu J."/>
            <person name="Lu Y."/>
            <person name="Fan D."/>
            <person name="Liu Y."/>
            <person name="Guan J."/>
            <person name="Zhang Y."/>
            <person name="Yu S."/>
            <person name="Liu X."/>
            <person name="Zhang Y."/>
            <person name="Hong G."/>
            <person name="Han B."/>
            <person name="Choisne N."/>
            <person name="Demange N."/>
            <person name="Orjeda G."/>
            <person name="Samain S."/>
            <person name="Cattolico L."/>
            <person name="Pelletier E."/>
            <person name="Couloux A."/>
            <person name="Segurens B."/>
            <person name="Wincker P."/>
            <person name="D'Hont A."/>
            <person name="Scarpelli C."/>
            <person name="Weissenbach J."/>
            <person name="Salanoubat M."/>
            <person name="Quetier F."/>
            <person name="Yu Y."/>
            <person name="Kim H.R."/>
            <person name="Rambo T."/>
            <person name="Currie J."/>
            <person name="Collura K."/>
            <person name="Luo M."/>
            <person name="Yang T."/>
            <person name="Ammiraju J.S.S."/>
            <person name="Engler F."/>
            <person name="Soderlund C."/>
            <person name="Wing R.A."/>
            <person name="Palmer L.E."/>
            <person name="de la Bastide M."/>
            <person name="Spiegel L."/>
            <person name="Nascimento L."/>
            <person name="Zutavern T."/>
            <person name="O'Shaughnessy A."/>
            <person name="Dike S."/>
            <person name="Dedhia N."/>
            <person name="Preston R."/>
            <person name="Balija V."/>
            <person name="McCombie W.R."/>
            <person name="Chow T."/>
            <person name="Chen H."/>
            <person name="Chung M."/>
            <person name="Chen C."/>
            <person name="Shaw J."/>
            <person name="Wu H."/>
            <person name="Hsiao K."/>
            <person name="Chao Y."/>
            <person name="Chu M."/>
            <person name="Cheng C."/>
            <person name="Hour A."/>
            <person name="Lee P."/>
            <person name="Lin S."/>
            <person name="Lin Y."/>
            <person name="Liou J."/>
            <person name="Liu S."/>
            <person name="Hsing Y."/>
            <person name="Raghuvanshi S."/>
            <person name="Mohanty A."/>
            <person name="Bharti A.K."/>
            <person name="Gaur A."/>
            <person name="Gupta V."/>
            <person name="Kumar D."/>
            <person name="Ravi V."/>
            <person name="Vij S."/>
            <person name="Kapur A."/>
            <person name="Khurana P."/>
            <person name="Khurana P."/>
            <person name="Khurana J.P."/>
            <person name="Tyagi A.K."/>
            <person name="Gaikwad K."/>
            <person name="Singh A."/>
            <person name="Dalal V."/>
            <person name="Srivastava S."/>
            <person name="Dixit A."/>
            <person name="Pal A.K."/>
            <person name="Ghazi I.A."/>
            <person name="Yadav M."/>
            <person name="Pandit A."/>
            <person name="Bhargava A."/>
            <person name="Sureshbabu K."/>
            <person name="Batra K."/>
            <person name="Sharma T.R."/>
            <person name="Mohapatra T."/>
            <person name="Singh N.K."/>
            <person name="Messing J."/>
            <person name="Nelson A.B."/>
            <person name="Fuks G."/>
            <person name="Kavchok S."/>
            <person name="Keizer G."/>
            <person name="Linton E."/>
            <person name="Llaca V."/>
            <person name="Song R."/>
            <person name="Tanyolac B."/>
            <person name="Young S."/>
            <person name="Ho-Il K."/>
            <person name="Hahn J.H."/>
            <person name="Sangsakoo G."/>
            <person name="Vanavichit A."/>
            <person name="de Mattos Luiz.A.T."/>
            <person name="Zimmer P.D."/>
            <person name="Malone G."/>
            <person name="Dellagostin O."/>
            <person name="de Oliveira A.C."/>
            <person name="Bevan M."/>
            <person name="Bancroft I."/>
            <person name="Minx P."/>
            <person name="Cordum H."/>
            <person name="Wilson R."/>
            <person name="Cheng Z."/>
            <person name="Jin W."/>
            <person name="Jiang J."/>
            <person name="Leong S.A."/>
            <person name="Iwama H."/>
            <person name="Gojobori T."/>
            <person name="Itoh T."/>
            <person name="Niimura Y."/>
            <person name="Fujii Y."/>
            <person name="Habara T."/>
            <person name="Sakai H."/>
            <person name="Sato Y."/>
            <person name="Wilson G."/>
            <person name="Kumar K."/>
            <person name="McCouch S."/>
            <person name="Juretic N."/>
            <person name="Hoen D."/>
            <person name="Wright S."/>
            <person name="Bruskiewich R."/>
            <person name="Bureau T."/>
            <person name="Miyao A."/>
            <person name="Hirochika H."/>
            <person name="Nishikawa T."/>
            <person name="Kadowaki K."/>
            <person name="Sugiura M."/>
            <person name="Burr B."/>
            <person name="Sasaki T."/>
        </authorList>
    </citation>
    <scope>NUCLEOTIDE SEQUENCE [LARGE SCALE GENOMIC DNA]</scope>
    <source>
        <strain evidence="2">cv. Nipponbare</strain>
    </source>
</reference>
<proteinExistence type="predicted"/>
<evidence type="ECO:0000313" key="2">
    <source>
        <dbReference type="Proteomes" id="UP000000763"/>
    </source>
</evidence>
<sequence>MGGAIWMRWCQSHELHVAPLAAGAQMSDTPATRCCADGRHSKQEFDYVMV</sequence>
<name>Q5VPV5_ORYSJ</name>
<gene>
    <name evidence="1" type="primary">P0450D12.6</name>
</gene>